<dbReference type="GO" id="GO:0005737">
    <property type="term" value="C:cytoplasm"/>
    <property type="evidence" value="ECO:0007669"/>
    <property type="project" value="UniProtKB-SubCell"/>
</dbReference>
<keyword evidence="13" id="KW-1185">Reference proteome</keyword>
<dbReference type="InterPro" id="IPR000719">
    <property type="entry name" value="Prot_kinase_dom"/>
</dbReference>
<evidence type="ECO:0000259" key="11">
    <source>
        <dbReference type="PROSITE" id="PS50011"/>
    </source>
</evidence>
<reference evidence="12 13" key="1">
    <citation type="submission" date="2020-04" db="EMBL/GenBank/DDBJ databases">
        <authorList>
            <person name="Alioto T."/>
            <person name="Alioto T."/>
            <person name="Gomez Garrido J."/>
        </authorList>
    </citation>
    <scope>NUCLEOTIDE SEQUENCE [LARGE SCALE GENOMIC DNA]</scope>
</reference>
<protein>
    <recommendedName>
        <fullName evidence="2">non-specific serine/threonine protein kinase</fullName>
        <ecNumber evidence="2">2.7.11.1</ecNumber>
    </recommendedName>
</protein>
<comment type="caution">
    <text evidence="12">The sequence shown here is derived from an EMBL/GenBank/DDBJ whole genome shotgun (WGS) entry which is preliminary data.</text>
</comment>
<dbReference type="GO" id="GO:0005524">
    <property type="term" value="F:ATP binding"/>
    <property type="evidence" value="ECO:0007669"/>
    <property type="project" value="UniProtKB-UniRule"/>
</dbReference>
<dbReference type="Gene3D" id="3.30.200.20">
    <property type="entry name" value="Phosphorylase Kinase, domain 1"/>
    <property type="match status" value="1"/>
</dbReference>
<evidence type="ECO:0000256" key="10">
    <source>
        <dbReference type="SAM" id="MobiDB-lite"/>
    </source>
</evidence>
<feature type="binding site" evidence="9">
    <location>
        <position position="241"/>
    </location>
    <ligand>
        <name>ATP</name>
        <dbReference type="ChEBI" id="CHEBI:30616"/>
    </ligand>
</feature>
<feature type="region of interest" description="Disordered" evidence="10">
    <location>
        <begin position="611"/>
        <end position="640"/>
    </location>
</feature>
<evidence type="ECO:0000256" key="1">
    <source>
        <dbReference type="ARBA" id="ARBA00004496"/>
    </source>
</evidence>
<proteinExistence type="predicted"/>
<dbReference type="OrthoDB" id="1022360at2759"/>
<dbReference type="AlphaFoldDB" id="A0A8S1DGG6"/>
<dbReference type="Pfam" id="PF00069">
    <property type="entry name" value="Pkinase"/>
    <property type="match status" value="1"/>
</dbReference>
<dbReference type="PROSITE" id="PS00107">
    <property type="entry name" value="PROTEIN_KINASE_ATP"/>
    <property type="match status" value="1"/>
</dbReference>
<dbReference type="InterPro" id="IPR036936">
    <property type="entry name" value="CRIB_dom_sf"/>
</dbReference>
<evidence type="ECO:0000256" key="4">
    <source>
        <dbReference type="ARBA" id="ARBA00022527"/>
    </source>
</evidence>
<evidence type="ECO:0000256" key="5">
    <source>
        <dbReference type="ARBA" id="ARBA00022679"/>
    </source>
</evidence>
<evidence type="ECO:0000256" key="3">
    <source>
        <dbReference type="ARBA" id="ARBA00022490"/>
    </source>
</evidence>
<dbReference type="InterPro" id="IPR017441">
    <property type="entry name" value="Protein_kinase_ATP_BS"/>
</dbReference>
<keyword evidence="5" id="KW-0808">Transferase</keyword>
<feature type="compositionally biased region" description="Acidic residues" evidence="10">
    <location>
        <begin position="153"/>
        <end position="169"/>
    </location>
</feature>
<dbReference type="InterPro" id="IPR011009">
    <property type="entry name" value="Kinase-like_dom_sf"/>
</dbReference>
<keyword evidence="4" id="KW-0723">Serine/threonine-protein kinase</keyword>
<evidence type="ECO:0000256" key="7">
    <source>
        <dbReference type="ARBA" id="ARBA00022777"/>
    </source>
</evidence>
<keyword evidence="8 9" id="KW-0067">ATP-binding</keyword>
<feature type="compositionally biased region" description="Low complexity" evidence="10">
    <location>
        <begin position="612"/>
        <end position="631"/>
    </location>
</feature>
<dbReference type="GO" id="GO:0004674">
    <property type="term" value="F:protein serine/threonine kinase activity"/>
    <property type="evidence" value="ECO:0007669"/>
    <property type="project" value="UniProtKB-KW"/>
</dbReference>
<dbReference type="Gene3D" id="3.90.810.10">
    <property type="entry name" value="CRIB domain"/>
    <property type="match status" value="1"/>
</dbReference>
<dbReference type="PROSITE" id="PS50011">
    <property type="entry name" value="PROTEIN_KINASE_DOM"/>
    <property type="match status" value="1"/>
</dbReference>
<dbReference type="Gene3D" id="1.10.510.10">
    <property type="entry name" value="Transferase(Phosphotransferase) domain 1"/>
    <property type="match status" value="1"/>
</dbReference>
<keyword evidence="3" id="KW-0963">Cytoplasm</keyword>
<dbReference type="PROSITE" id="PS00108">
    <property type="entry name" value="PROTEIN_KINASE_ST"/>
    <property type="match status" value="1"/>
</dbReference>
<dbReference type="SUPFAM" id="SSF56112">
    <property type="entry name" value="Protein kinase-like (PK-like)"/>
    <property type="match status" value="1"/>
</dbReference>
<dbReference type="Pfam" id="PF00786">
    <property type="entry name" value="PBD"/>
    <property type="match status" value="1"/>
</dbReference>
<accession>A0A8S1DGG6</accession>
<evidence type="ECO:0000256" key="6">
    <source>
        <dbReference type="ARBA" id="ARBA00022741"/>
    </source>
</evidence>
<dbReference type="InterPro" id="IPR000095">
    <property type="entry name" value="CRIB_dom"/>
</dbReference>
<evidence type="ECO:0000256" key="2">
    <source>
        <dbReference type="ARBA" id="ARBA00012513"/>
    </source>
</evidence>
<keyword evidence="7" id="KW-0418">Kinase</keyword>
<dbReference type="InterPro" id="IPR008271">
    <property type="entry name" value="Ser/Thr_kinase_AS"/>
</dbReference>
<comment type="subcellular location">
    <subcellularLocation>
        <location evidence="1">Cytoplasm</location>
    </subcellularLocation>
</comment>
<evidence type="ECO:0000313" key="12">
    <source>
        <dbReference type="EMBL" id="CAB3379257.1"/>
    </source>
</evidence>
<keyword evidence="6 9" id="KW-0547">Nucleotide-binding</keyword>
<feature type="region of interest" description="Disordered" evidence="10">
    <location>
        <begin position="120"/>
        <end position="185"/>
    </location>
</feature>
<feature type="domain" description="Protein kinase" evidence="11">
    <location>
        <begin position="212"/>
        <end position="462"/>
    </location>
</feature>
<dbReference type="EC" id="2.7.11.1" evidence="2"/>
<evidence type="ECO:0000256" key="9">
    <source>
        <dbReference type="PROSITE-ProRule" id="PRU10141"/>
    </source>
</evidence>
<organism evidence="12 13">
    <name type="scientific">Cloeon dipterum</name>
    <dbReference type="NCBI Taxonomy" id="197152"/>
    <lineage>
        <taxon>Eukaryota</taxon>
        <taxon>Metazoa</taxon>
        <taxon>Ecdysozoa</taxon>
        <taxon>Arthropoda</taxon>
        <taxon>Hexapoda</taxon>
        <taxon>Insecta</taxon>
        <taxon>Pterygota</taxon>
        <taxon>Palaeoptera</taxon>
        <taxon>Ephemeroptera</taxon>
        <taxon>Pisciforma</taxon>
        <taxon>Baetidae</taxon>
        <taxon>Cloeon</taxon>
    </lineage>
</organism>
<dbReference type="PANTHER" id="PTHR45832:SF21">
    <property type="entry name" value="NON-SPECIFIC SERINE_THREONINE PROTEIN KINASE"/>
    <property type="match status" value="1"/>
</dbReference>
<dbReference type="EMBL" id="CADEPI010000182">
    <property type="protein sequence ID" value="CAB3379257.1"/>
    <property type="molecule type" value="Genomic_DNA"/>
</dbReference>
<dbReference type="SMART" id="SM00220">
    <property type="entry name" value="S_TKc"/>
    <property type="match status" value="1"/>
</dbReference>
<dbReference type="InterPro" id="IPR051931">
    <property type="entry name" value="PAK3-like"/>
</dbReference>
<sequence>MSFLINKLNKLSARKSSTGATPTAPVVMNIGIPTNVNRGIHVKRNEETGKLEGLPSEWMCLLNTQITKAEQDENPDAAIQALKYYNYSIKKKPSNNNMFKPIITEKAIPDESDEIEKMFQCDPESGPSEATEPPEEIKIPVPAPRRPPSATENEVEDESQECVSLEEPESLPQGETPVTVRKKDKASTKLTDDEVLAELRTLCNCDDPFKKFNVSQELGSGASGTVFFAKDTQLDQTVAIKFIEMSKQPRKELILNELKVLKDFNHENLVNFLDAYFVNNNLWVVMELLEGGPLTDVVTETVMKEGQIAAVSREVLKAISFLHSRGIIHRDIKSDNVLLGIDGAVKVTDFGFCANITGDEKRQTMVGTPYWMAPEVVTRKQYGKKVDIWSIGIMIIEMITGEPPYLKETPLRALYLIAANGRPEIKKWNTLSPQLQSFIGKCLEVNVENRADAEELLEHDFMNKCMKLNSLTPLIKAAQKILRKGAFQNCALPREGCCQPKRGWLQPLQARLLGPAQSPPAAGRCSTPRLSGNLFERMEELKENRSLLTRTMSFRPPNLVISARALRKRFALSKRSLSDTWKDRTTLIEENGSFSQECSVDATPVAVEEARPASASPVAPLAPLPLTTTAPKPKPFLSQRSRSLDSLKKAAANGLAAEASPLAAASSAQPDLTCATLELDFPSPPLDLQPNLIDFSFPSVVETPTLAVGKPLKPLQPLEPIIIEQKQPDVESFRVDEELSVAKEGNKCASYIMYPPSTPLEPPSAVLLPQISVNTTSSGAAPQPSTTRTGSMLANSAIPLLMIAPCVSDAESLERTKLHLNLMTGQGPMKPSEKRRRFFMRKQTNSAPDSFDGPGGTHKGAHSVSFCLGMKLKSRCHNHHHHHHQQPTDPTVCE</sequence>
<name>A0A8S1DGG6_9INSE</name>
<evidence type="ECO:0000256" key="8">
    <source>
        <dbReference type="ARBA" id="ARBA00022840"/>
    </source>
</evidence>
<dbReference type="PANTHER" id="PTHR45832">
    <property type="entry name" value="SERINE/THREONINE-PROTEIN KINASE SAMKA-RELATED-RELATED"/>
    <property type="match status" value="1"/>
</dbReference>
<gene>
    <name evidence="12" type="ORF">CLODIP_2_CD12049</name>
</gene>
<evidence type="ECO:0000313" key="13">
    <source>
        <dbReference type="Proteomes" id="UP000494165"/>
    </source>
</evidence>
<dbReference type="Proteomes" id="UP000494165">
    <property type="component" value="Unassembled WGS sequence"/>
</dbReference>
<dbReference type="FunFam" id="1.10.510.10:FF:000011">
    <property type="entry name" value="Non-specific serine/threonine protein kinase"/>
    <property type="match status" value="1"/>
</dbReference>